<dbReference type="PROSITE" id="PS51318">
    <property type="entry name" value="TAT"/>
    <property type="match status" value="1"/>
</dbReference>
<dbReference type="GO" id="GO:0020037">
    <property type="term" value="F:heme binding"/>
    <property type="evidence" value="ECO:0007669"/>
    <property type="project" value="TreeGrafter"/>
</dbReference>
<dbReference type="EMBL" id="QFPN01000002">
    <property type="protein sequence ID" value="PZQ17693.1"/>
    <property type="molecule type" value="Genomic_DNA"/>
</dbReference>
<evidence type="ECO:0000256" key="4">
    <source>
        <dbReference type="ARBA" id="ARBA00023002"/>
    </source>
</evidence>
<feature type="domain" description="Oxidoreductase molybdopterin-binding" evidence="5">
    <location>
        <begin position="116"/>
        <end position="284"/>
    </location>
</feature>
<comment type="cofactor">
    <cofactor evidence="1">
        <name>Mo-molybdopterin</name>
        <dbReference type="ChEBI" id="CHEBI:71302"/>
    </cofactor>
</comment>
<dbReference type="InterPro" id="IPR000572">
    <property type="entry name" value="OxRdtase_Mopterin-bd_dom"/>
</dbReference>
<dbReference type="InterPro" id="IPR005066">
    <property type="entry name" value="MoCF_OxRdtse_dimer"/>
</dbReference>
<feature type="domain" description="Moybdenum cofactor oxidoreductase dimerisation" evidence="6">
    <location>
        <begin position="314"/>
        <end position="430"/>
    </location>
</feature>
<dbReference type="InterPro" id="IPR019546">
    <property type="entry name" value="TAT_signal_bac_arc"/>
</dbReference>
<evidence type="ECO:0000259" key="5">
    <source>
        <dbReference type="Pfam" id="PF00174"/>
    </source>
</evidence>
<dbReference type="GO" id="GO:0008482">
    <property type="term" value="F:sulfite oxidase activity"/>
    <property type="evidence" value="ECO:0007669"/>
    <property type="project" value="TreeGrafter"/>
</dbReference>
<dbReference type="InterPro" id="IPR006311">
    <property type="entry name" value="TAT_signal"/>
</dbReference>
<dbReference type="GO" id="GO:0043546">
    <property type="term" value="F:molybdopterin cofactor binding"/>
    <property type="evidence" value="ECO:0007669"/>
    <property type="project" value="TreeGrafter"/>
</dbReference>
<dbReference type="SUPFAM" id="SSF56524">
    <property type="entry name" value="Oxidoreductase molybdopterin-binding domain"/>
    <property type="match status" value="1"/>
</dbReference>
<keyword evidence="4" id="KW-0560">Oxidoreductase</keyword>
<dbReference type="PANTHER" id="PTHR19372:SF7">
    <property type="entry name" value="SULFITE OXIDASE, MITOCHONDRIAL"/>
    <property type="match status" value="1"/>
</dbReference>
<accession>A0A2W5MJB5</accession>
<keyword evidence="3" id="KW-0479">Metal-binding</keyword>
<dbReference type="NCBIfam" id="TIGR01409">
    <property type="entry name" value="TAT_signal_seq"/>
    <property type="match status" value="1"/>
</dbReference>
<evidence type="ECO:0000313" key="8">
    <source>
        <dbReference type="Proteomes" id="UP000249577"/>
    </source>
</evidence>
<organism evidence="7 8">
    <name type="scientific">Ancylobacter novellus</name>
    <name type="common">Thiobacillus novellus</name>
    <dbReference type="NCBI Taxonomy" id="921"/>
    <lineage>
        <taxon>Bacteria</taxon>
        <taxon>Pseudomonadati</taxon>
        <taxon>Pseudomonadota</taxon>
        <taxon>Alphaproteobacteria</taxon>
        <taxon>Hyphomicrobiales</taxon>
        <taxon>Xanthobacteraceae</taxon>
        <taxon>Ancylobacter</taxon>
    </lineage>
</organism>
<dbReference type="AlphaFoldDB" id="A0A2W5MJB5"/>
<dbReference type="GO" id="GO:0006790">
    <property type="term" value="P:sulfur compound metabolic process"/>
    <property type="evidence" value="ECO:0007669"/>
    <property type="project" value="TreeGrafter"/>
</dbReference>
<proteinExistence type="predicted"/>
<dbReference type="Gene3D" id="2.60.40.650">
    <property type="match status" value="1"/>
</dbReference>
<dbReference type="InterPro" id="IPR036374">
    <property type="entry name" value="OxRdtase_Mopterin-bd_sf"/>
</dbReference>
<dbReference type="GO" id="GO:0030151">
    <property type="term" value="F:molybdenum ion binding"/>
    <property type="evidence" value="ECO:0007669"/>
    <property type="project" value="InterPro"/>
</dbReference>
<name>A0A2W5MJB5_ANCNO</name>
<evidence type="ECO:0000256" key="2">
    <source>
        <dbReference type="ARBA" id="ARBA00022505"/>
    </source>
</evidence>
<keyword evidence="2" id="KW-0500">Molybdenum</keyword>
<dbReference type="PRINTS" id="PR00407">
    <property type="entry name" value="EUMOPTERIN"/>
</dbReference>
<evidence type="ECO:0000313" key="7">
    <source>
        <dbReference type="EMBL" id="PZQ17693.1"/>
    </source>
</evidence>
<dbReference type="Gene3D" id="3.90.420.10">
    <property type="entry name" value="Oxidoreductase, molybdopterin-binding domain"/>
    <property type="match status" value="1"/>
</dbReference>
<dbReference type="Pfam" id="PF00174">
    <property type="entry name" value="Oxidored_molyb"/>
    <property type="match status" value="1"/>
</dbReference>
<sequence length="432" mass="46024">MVWKIDDAVGAAAERARMDRRGFLARAGLAGAAMGTGVTLAPGAVLAQDAKPAEAKPAEAVKAAEPAPFSYPGKDEGLTLLGDRPLVAETPAHLLDDDTTPISKFFIRCNGQIPEPATDVDGWKLTIDGEVEAPLEITLKELKERFSPKTYRMVLECGGNGRSFFQPPARGNQWTNGGAGCAEWTGVPLAEVLNAVKVKSSAKYTAHAGADPHLSGDPKKQSLSRGMPVQKAMEEHTLLVFAMNGEPLPNVHGGPLRLVVPGWPASLSHKWLTRITLRDKEHDGQGMTGHSYRLPSKPLIPGSKGDGVAFDILESMPVRAVVTSPANGSRMPAGGRSVTLRGAAWGGDVAVGRVDVTIDGGQTWIAAKLQPVKNRYDWNRWSAEVKLPADGYYEIFARATDANGKAQPTLATNWNPQGYGGNAQHRIAILVG</sequence>
<dbReference type="Pfam" id="PF03404">
    <property type="entry name" value="Mo-co_dimer"/>
    <property type="match status" value="1"/>
</dbReference>
<dbReference type="PANTHER" id="PTHR19372">
    <property type="entry name" value="SULFITE REDUCTASE"/>
    <property type="match status" value="1"/>
</dbReference>
<protein>
    <submittedName>
        <fullName evidence="7">Molybdopterin containing oxidoreductase</fullName>
    </submittedName>
</protein>
<reference evidence="7 8" key="1">
    <citation type="submission" date="2017-08" db="EMBL/GenBank/DDBJ databases">
        <title>Infants hospitalized years apart are colonized by the same room-sourced microbial strains.</title>
        <authorList>
            <person name="Brooks B."/>
            <person name="Olm M.R."/>
            <person name="Firek B.A."/>
            <person name="Baker R."/>
            <person name="Thomas B.C."/>
            <person name="Morowitz M.J."/>
            <person name="Banfield J.F."/>
        </authorList>
    </citation>
    <scope>NUCLEOTIDE SEQUENCE [LARGE SCALE GENOMIC DNA]</scope>
    <source>
        <strain evidence="7">S2_005_003_R2_43</strain>
    </source>
</reference>
<dbReference type="InterPro" id="IPR014756">
    <property type="entry name" value="Ig_E-set"/>
</dbReference>
<evidence type="ECO:0000256" key="1">
    <source>
        <dbReference type="ARBA" id="ARBA00001924"/>
    </source>
</evidence>
<evidence type="ECO:0000259" key="6">
    <source>
        <dbReference type="Pfam" id="PF03404"/>
    </source>
</evidence>
<dbReference type="CDD" id="cd02110">
    <property type="entry name" value="SO_family_Moco_dimer"/>
    <property type="match status" value="1"/>
</dbReference>
<gene>
    <name evidence="7" type="ORF">DI565_02830</name>
</gene>
<evidence type="ECO:0000256" key="3">
    <source>
        <dbReference type="ARBA" id="ARBA00022723"/>
    </source>
</evidence>
<comment type="caution">
    <text evidence="7">The sequence shown here is derived from an EMBL/GenBank/DDBJ whole genome shotgun (WGS) entry which is preliminary data.</text>
</comment>
<dbReference type="InterPro" id="IPR008335">
    <property type="entry name" value="Mopterin_OxRdtase_euk"/>
</dbReference>
<dbReference type="SUPFAM" id="SSF81296">
    <property type="entry name" value="E set domains"/>
    <property type="match status" value="1"/>
</dbReference>
<dbReference type="Proteomes" id="UP000249577">
    <property type="component" value="Unassembled WGS sequence"/>
</dbReference>